<dbReference type="InterPro" id="IPR005073">
    <property type="entry name" value="Peptidase_M74"/>
</dbReference>
<evidence type="ECO:0000256" key="3">
    <source>
        <dbReference type="ARBA" id="ARBA00022729"/>
    </source>
</evidence>
<dbReference type="SMART" id="SM00257">
    <property type="entry name" value="LysM"/>
    <property type="match status" value="4"/>
</dbReference>
<dbReference type="GO" id="GO:0030288">
    <property type="term" value="C:outer membrane-bounded periplasmic space"/>
    <property type="evidence" value="ECO:0007669"/>
    <property type="project" value="InterPro"/>
</dbReference>
<protein>
    <submittedName>
        <fullName evidence="10">Muramidase-2</fullName>
        <ecNumber evidence="10">3.2.1.17</ecNumber>
    </submittedName>
</protein>
<dbReference type="PANTHER" id="PTHR33734:SF22">
    <property type="entry name" value="MEMBRANE-BOUND LYTIC MUREIN TRANSGLYCOSYLASE D"/>
    <property type="match status" value="1"/>
</dbReference>
<accession>A0A2S9YVV7</accession>
<feature type="domain" description="LysM" evidence="9">
    <location>
        <begin position="177"/>
        <end position="223"/>
    </location>
</feature>
<dbReference type="PROSITE" id="PS51257">
    <property type="entry name" value="PROKAR_LIPOPROTEIN"/>
    <property type="match status" value="1"/>
</dbReference>
<dbReference type="GO" id="GO:0003796">
    <property type="term" value="F:lysozyme activity"/>
    <property type="evidence" value="ECO:0007669"/>
    <property type="project" value="UniProtKB-EC"/>
</dbReference>
<dbReference type="Pfam" id="PF03411">
    <property type="entry name" value="Peptidase_M74"/>
    <property type="match status" value="1"/>
</dbReference>
<dbReference type="SUPFAM" id="SSF55166">
    <property type="entry name" value="Hedgehog/DD-peptidase"/>
    <property type="match status" value="1"/>
</dbReference>
<keyword evidence="7" id="KW-0482">Metalloprotease</keyword>
<dbReference type="PROSITE" id="PS51782">
    <property type="entry name" value="LYSM"/>
    <property type="match status" value="4"/>
</dbReference>
<dbReference type="Pfam" id="PF01476">
    <property type="entry name" value="LysM"/>
    <property type="match status" value="4"/>
</dbReference>
<keyword evidence="3" id="KW-0732">Signal</keyword>
<feature type="domain" description="LysM" evidence="9">
    <location>
        <begin position="235"/>
        <end position="281"/>
    </location>
</feature>
<dbReference type="InterPro" id="IPR018392">
    <property type="entry name" value="LysM"/>
</dbReference>
<evidence type="ECO:0000256" key="8">
    <source>
        <dbReference type="SAM" id="MobiDB-lite"/>
    </source>
</evidence>
<keyword evidence="6" id="KW-0862">Zinc</keyword>
<feature type="compositionally biased region" description="Low complexity" evidence="8">
    <location>
        <begin position="88"/>
        <end position="102"/>
    </location>
</feature>
<dbReference type="RefSeq" id="WP_181233252.1">
    <property type="nucleotide sequence ID" value="NZ_PVNL01000030.1"/>
</dbReference>
<comment type="caution">
    <text evidence="10">The sequence shown here is derived from an EMBL/GenBank/DDBJ whole genome shotgun (WGS) entry which is preliminary data.</text>
</comment>
<dbReference type="SUPFAM" id="SSF54106">
    <property type="entry name" value="LysM domain"/>
    <property type="match status" value="4"/>
</dbReference>
<dbReference type="EMBL" id="PVNL01000030">
    <property type="protein sequence ID" value="PRQ09182.1"/>
    <property type="molecule type" value="Genomic_DNA"/>
</dbReference>
<reference evidence="10 11" key="1">
    <citation type="submission" date="2018-03" db="EMBL/GenBank/DDBJ databases">
        <title>Draft Genome Sequences of the Obligatory Marine Myxobacteria Enhygromyxa salina SWB007.</title>
        <authorList>
            <person name="Poehlein A."/>
            <person name="Moghaddam J.A."/>
            <person name="Harms H."/>
            <person name="Alanjari M."/>
            <person name="Koenig G.M."/>
            <person name="Daniel R."/>
            <person name="Schaeberle T.F."/>
        </authorList>
    </citation>
    <scope>NUCLEOTIDE SEQUENCE [LARGE SCALE GENOMIC DNA]</scope>
    <source>
        <strain evidence="10 11">SWB007</strain>
    </source>
</reference>
<dbReference type="GO" id="GO:0008237">
    <property type="term" value="F:metallopeptidase activity"/>
    <property type="evidence" value="ECO:0007669"/>
    <property type="project" value="UniProtKB-KW"/>
</dbReference>
<evidence type="ECO:0000313" key="10">
    <source>
        <dbReference type="EMBL" id="PRQ09182.1"/>
    </source>
</evidence>
<dbReference type="EC" id="3.2.1.17" evidence="10"/>
<organism evidence="10 11">
    <name type="scientific">Enhygromyxa salina</name>
    <dbReference type="NCBI Taxonomy" id="215803"/>
    <lineage>
        <taxon>Bacteria</taxon>
        <taxon>Pseudomonadati</taxon>
        <taxon>Myxococcota</taxon>
        <taxon>Polyangia</taxon>
        <taxon>Nannocystales</taxon>
        <taxon>Nannocystaceae</taxon>
        <taxon>Enhygromyxa</taxon>
    </lineage>
</organism>
<dbReference type="PANTHER" id="PTHR33734">
    <property type="entry name" value="LYSM DOMAIN-CONTAINING GPI-ANCHORED PROTEIN 2"/>
    <property type="match status" value="1"/>
</dbReference>
<evidence type="ECO:0000256" key="5">
    <source>
        <dbReference type="ARBA" id="ARBA00022801"/>
    </source>
</evidence>
<keyword evidence="1" id="KW-0645">Protease</keyword>
<keyword evidence="4" id="KW-0574">Periplasm</keyword>
<evidence type="ECO:0000313" key="11">
    <source>
        <dbReference type="Proteomes" id="UP000238823"/>
    </source>
</evidence>
<evidence type="ECO:0000256" key="7">
    <source>
        <dbReference type="ARBA" id="ARBA00023049"/>
    </source>
</evidence>
<evidence type="ECO:0000256" key="1">
    <source>
        <dbReference type="ARBA" id="ARBA00022670"/>
    </source>
</evidence>
<name>A0A2S9YVV7_9BACT</name>
<keyword evidence="10" id="KW-0326">Glycosidase</keyword>
<evidence type="ECO:0000256" key="2">
    <source>
        <dbReference type="ARBA" id="ARBA00022723"/>
    </source>
</evidence>
<dbReference type="CDD" id="cd00118">
    <property type="entry name" value="LysM"/>
    <property type="match status" value="4"/>
</dbReference>
<dbReference type="InterPro" id="IPR009045">
    <property type="entry name" value="Zn_M74/Hedgehog-like"/>
</dbReference>
<dbReference type="Gene3D" id="3.30.1380.10">
    <property type="match status" value="1"/>
</dbReference>
<dbReference type="GO" id="GO:0004252">
    <property type="term" value="F:serine-type endopeptidase activity"/>
    <property type="evidence" value="ECO:0007669"/>
    <property type="project" value="InterPro"/>
</dbReference>
<evidence type="ECO:0000256" key="4">
    <source>
        <dbReference type="ARBA" id="ARBA00022764"/>
    </source>
</evidence>
<dbReference type="Proteomes" id="UP000238823">
    <property type="component" value="Unassembled WGS sequence"/>
</dbReference>
<dbReference type="Gene3D" id="3.10.350.10">
    <property type="entry name" value="LysM domain"/>
    <property type="match status" value="4"/>
</dbReference>
<dbReference type="GO" id="GO:0006508">
    <property type="term" value="P:proteolysis"/>
    <property type="evidence" value="ECO:0007669"/>
    <property type="project" value="UniProtKB-KW"/>
</dbReference>
<keyword evidence="2" id="KW-0479">Metal-binding</keyword>
<gene>
    <name evidence="10" type="ORF">ENSA7_11720</name>
</gene>
<feature type="domain" description="LysM" evidence="9">
    <location>
        <begin position="111"/>
        <end position="157"/>
    </location>
</feature>
<dbReference type="InterPro" id="IPR036779">
    <property type="entry name" value="LysM_dom_sf"/>
</dbReference>
<keyword evidence="5 10" id="KW-0378">Hydrolase</keyword>
<sequence>MRVRLGLIVGFVVGLAAPFVAPSLVSAGGCPDGGEMIEHEIASGQTLSGIAVKHGVSQRSIERSNPGLDPNKIREGQKLKICLPKPDSGSGSSKSKSSDSGKSCGGGKTIATHEVSSGDTLSGIAAQYDVSTDTVVSRNPKLKKDPNSLRVGQELLICLETKKTKNSKTCGYRTPLHSHVVVPGENLGEIAGRYGVRRADLIKLNSSLRSNANLLSVGQKLRVCPEIAPRDRTKLEYTVKSGDTLGDIAEKYGLTTGELLGFQRGKLKDANDLQVGKTLVVYKEGSVLPGFGGFDDDTGVLPSGVQMPSGKYYVVKNPGLSWGTGDTVRLIQTAISSYRGVWRSSPQIHVGDISKKGGGKFPPHRSHQHGKDVDMGYVLKGDKADETKFISANASNLDVARTWDLIQAFLDTDEIKYIFMDYSIQKLLYEHAEKKGVSRDTLDELFQYPRGKNRGHGMIRHSKGHVNHFHVRFRK</sequence>
<dbReference type="AlphaFoldDB" id="A0A2S9YVV7"/>
<feature type="region of interest" description="Disordered" evidence="8">
    <location>
        <begin position="58"/>
        <end position="110"/>
    </location>
</feature>
<proteinExistence type="predicted"/>
<evidence type="ECO:0000256" key="6">
    <source>
        <dbReference type="ARBA" id="ARBA00022833"/>
    </source>
</evidence>
<dbReference type="GO" id="GO:0046872">
    <property type="term" value="F:metal ion binding"/>
    <property type="evidence" value="ECO:0007669"/>
    <property type="project" value="UniProtKB-KW"/>
</dbReference>
<feature type="domain" description="LysM" evidence="9">
    <location>
        <begin position="37"/>
        <end position="81"/>
    </location>
</feature>
<evidence type="ECO:0000259" key="9">
    <source>
        <dbReference type="PROSITE" id="PS51782"/>
    </source>
</evidence>